<dbReference type="RefSeq" id="WP_243383356.1">
    <property type="nucleotide sequence ID" value="NZ_FYEX01000001.1"/>
</dbReference>
<keyword evidence="2 9" id="KW-0645">Protease</keyword>
<evidence type="ECO:0000313" key="9">
    <source>
        <dbReference type="EMBL" id="SNC64702.1"/>
    </source>
</evidence>
<dbReference type="InterPro" id="IPR011990">
    <property type="entry name" value="TPR-like_helical_dom_sf"/>
</dbReference>
<keyword evidence="4" id="KW-0378">Hydrolase</keyword>
<feature type="chain" id="PRO_5012126172" evidence="7">
    <location>
        <begin position="29"/>
        <end position="550"/>
    </location>
</feature>
<reference evidence="9 10" key="1">
    <citation type="submission" date="2017-06" db="EMBL/GenBank/DDBJ databases">
        <authorList>
            <person name="Kim H.J."/>
            <person name="Triplett B.A."/>
        </authorList>
    </citation>
    <scope>NUCLEOTIDE SEQUENCE [LARGE SCALE GENOMIC DNA]</scope>
    <source>
        <strain evidence="9 10">MWH-VicM1</strain>
    </source>
</reference>
<evidence type="ECO:0000256" key="2">
    <source>
        <dbReference type="ARBA" id="ARBA00022670"/>
    </source>
</evidence>
<dbReference type="AlphaFoldDB" id="A0A212TFA5"/>
<dbReference type="Gene3D" id="3.30.2010.10">
    <property type="entry name" value="Metalloproteases ('zincins'), catalytic domain"/>
    <property type="match status" value="1"/>
</dbReference>
<accession>A0A212TFA5</accession>
<dbReference type="Proteomes" id="UP000197215">
    <property type="component" value="Unassembled WGS sequence"/>
</dbReference>
<keyword evidence="6" id="KW-0482">Metalloprotease</keyword>
<sequence length="550" mass="60894">MDRKNNKFSKKLMAIALAVVFQPSYLLAQSDANITAQENINRAMQTPAAKSEFTPASKRVQQPTLVLPDLGDSSSASLAPVDERQLGERIMREIRRDPDYSSDPVFYDYLNNIGQHLVSSARKQGIAGLEGGGSFAVNFELFGVRDKSINAFALPGGFIGVHTGLIVSAETESELASVLGHEIGHVTQKHIARMYGQQGTNSMIALASIILAAVAVSRNPNAAQGLAVGGQALAIQNQLSYSRDAEREADRVGFQILQAGGFDVQGMPDFFQRMQRANSIMESGVPGYVRTHPLTTDRIADMQDRVRGLATQKVSSSIEFYLLKARARLTQTTSSSNYPELKQYYESLLRKQDLAKQLEGSYGLALLSFKQQKNIDAENYLQKSRNLIQAMSGNGSPIQRWSLSLESTAIELMYAKSQYEQGIKQIANLKAFYPQSRSLSMLLIEGQLKTGQHEQAIVWLKTQSRAHPENSVWWDLLSRAYAQSGKKSLQHAALAEKYVSQGAWVGALEQMKFAKAAGDADFYQASEIEARARQIQELYRQELRAENKRP</sequence>
<dbReference type="GO" id="GO:0051603">
    <property type="term" value="P:proteolysis involved in protein catabolic process"/>
    <property type="evidence" value="ECO:0007669"/>
    <property type="project" value="TreeGrafter"/>
</dbReference>
<keyword evidence="3" id="KW-0479">Metal-binding</keyword>
<dbReference type="PANTHER" id="PTHR22726:SF1">
    <property type="entry name" value="METALLOENDOPEPTIDASE OMA1, MITOCHONDRIAL"/>
    <property type="match status" value="1"/>
</dbReference>
<evidence type="ECO:0000259" key="8">
    <source>
        <dbReference type="Pfam" id="PF01435"/>
    </source>
</evidence>
<dbReference type="Pfam" id="PF01435">
    <property type="entry name" value="Peptidase_M48"/>
    <property type="match status" value="1"/>
</dbReference>
<evidence type="ECO:0000313" key="10">
    <source>
        <dbReference type="Proteomes" id="UP000197215"/>
    </source>
</evidence>
<evidence type="ECO:0000256" key="1">
    <source>
        <dbReference type="ARBA" id="ARBA00001947"/>
    </source>
</evidence>
<dbReference type="GO" id="GO:0046872">
    <property type="term" value="F:metal ion binding"/>
    <property type="evidence" value="ECO:0007669"/>
    <property type="project" value="UniProtKB-KW"/>
</dbReference>
<feature type="signal peptide" evidence="7">
    <location>
        <begin position="1"/>
        <end position="28"/>
    </location>
</feature>
<keyword evidence="10" id="KW-1185">Reference proteome</keyword>
<evidence type="ECO:0000256" key="5">
    <source>
        <dbReference type="ARBA" id="ARBA00022833"/>
    </source>
</evidence>
<dbReference type="CDD" id="cd07333">
    <property type="entry name" value="M48C_bepA_like"/>
    <property type="match status" value="1"/>
</dbReference>
<dbReference type="InterPro" id="IPR051156">
    <property type="entry name" value="Mito/Outer_Membr_Metalloprot"/>
</dbReference>
<dbReference type="InterPro" id="IPR001915">
    <property type="entry name" value="Peptidase_M48"/>
</dbReference>
<proteinExistence type="predicted"/>
<name>A0A212TFA5_9BURK</name>
<evidence type="ECO:0000256" key="6">
    <source>
        <dbReference type="ARBA" id="ARBA00023049"/>
    </source>
</evidence>
<evidence type="ECO:0000256" key="7">
    <source>
        <dbReference type="SAM" id="SignalP"/>
    </source>
</evidence>
<evidence type="ECO:0000256" key="4">
    <source>
        <dbReference type="ARBA" id="ARBA00022801"/>
    </source>
</evidence>
<dbReference type="Gene3D" id="1.25.40.10">
    <property type="entry name" value="Tetratricopeptide repeat domain"/>
    <property type="match status" value="1"/>
</dbReference>
<dbReference type="EMBL" id="FYEX01000001">
    <property type="protein sequence ID" value="SNC64702.1"/>
    <property type="molecule type" value="Genomic_DNA"/>
</dbReference>
<keyword evidence="7" id="KW-0732">Signal</keyword>
<organism evidence="9 10">
    <name type="scientific">Polynucleobacter victoriensis</name>
    <dbReference type="NCBI Taxonomy" id="2049319"/>
    <lineage>
        <taxon>Bacteria</taxon>
        <taxon>Pseudomonadati</taxon>
        <taxon>Pseudomonadota</taxon>
        <taxon>Betaproteobacteria</taxon>
        <taxon>Burkholderiales</taxon>
        <taxon>Burkholderiaceae</taxon>
        <taxon>Polynucleobacter</taxon>
    </lineage>
</organism>
<feature type="domain" description="Peptidase M48" evidence="8">
    <location>
        <begin position="139"/>
        <end position="305"/>
    </location>
</feature>
<dbReference type="PANTHER" id="PTHR22726">
    <property type="entry name" value="METALLOENDOPEPTIDASE OMA1"/>
    <property type="match status" value="1"/>
</dbReference>
<dbReference type="GO" id="GO:0004222">
    <property type="term" value="F:metalloendopeptidase activity"/>
    <property type="evidence" value="ECO:0007669"/>
    <property type="project" value="InterPro"/>
</dbReference>
<gene>
    <name evidence="9" type="ORF">SAMN06295916_1146</name>
</gene>
<dbReference type="GO" id="GO:0016020">
    <property type="term" value="C:membrane"/>
    <property type="evidence" value="ECO:0007669"/>
    <property type="project" value="TreeGrafter"/>
</dbReference>
<evidence type="ECO:0000256" key="3">
    <source>
        <dbReference type="ARBA" id="ARBA00022723"/>
    </source>
</evidence>
<comment type="cofactor">
    <cofactor evidence="1">
        <name>Zn(2+)</name>
        <dbReference type="ChEBI" id="CHEBI:29105"/>
    </cofactor>
</comment>
<keyword evidence="5" id="KW-0862">Zinc</keyword>
<protein>
    <submittedName>
        <fullName evidence="9">Putative Zn-dependent protease, contains TPR repeats</fullName>
    </submittedName>
</protein>